<dbReference type="RefSeq" id="WP_044835998.1">
    <property type="nucleotide sequence ID" value="NZ_CP059735.1"/>
</dbReference>
<keyword evidence="1" id="KW-0732">Signal</keyword>
<evidence type="ECO:0000313" key="3">
    <source>
        <dbReference type="Proteomes" id="UP000032568"/>
    </source>
</evidence>
<dbReference type="InterPro" id="IPR013424">
    <property type="entry name" value="Ice-binding_C"/>
</dbReference>
<keyword evidence="3" id="KW-1185">Reference proteome</keyword>
<organism evidence="2 3">
    <name type="scientific">Thalassomonas actiniarum</name>
    <dbReference type="NCBI Taxonomy" id="485447"/>
    <lineage>
        <taxon>Bacteria</taxon>
        <taxon>Pseudomonadati</taxon>
        <taxon>Pseudomonadota</taxon>
        <taxon>Gammaproteobacteria</taxon>
        <taxon>Alteromonadales</taxon>
        <taxon>Colwelliaceae</taxon>
        <taxon>Thalassomonas</taxon>
    </lineage>
</organism>
<dbReference type="CDD" id="cd08547">
    <property type="entry name" value="Type_II_cohesin"/>
    <property type="match status" value="1"/>
</dbReference>
<proteinExistence type="predicted"/>
<name>A0AAE9YTP2_9GAMM</name>
<dbReference type="NCBIfam" id="TIGR02595">
    <property type="entry name" value="PEP_CTERM"/>
    <property type="match status" value="1"/>
</dbReference>
<accession>A0AAE9YTP2</accession>
<sequence length="177" mass="18907">MKKLFILLTFLTGFNAHAGLIDIELSTDRLLQGESLEIRLNARDFAEFDYFDLDFSFDSSIFSLDLTSLVTDLDPFGFVSSQTASGLAISFLDFSANSGDFLLAAFTLTALNPGSSSFSFEPDGNFYAPGTSSPLTDIDFSAAASAQVTAPVPEPGGSALLLLALTGLLLLRRPQRG</sequence>
<reference evidence="2 3" key="2">
    <citation type="journal article" date="2022" name="Mar. Drugs">
        <title>Bioassay-Guided Fractionation Leads to the Detection of Cholic Acid Generated by the Rare Thalassomonas sp.</title>
        <authorList>
            <person name="Pheiffer F."/>
            <person name="Schneider Y.K."/>
            <person name="Hansen E.H."/>
            <person name="Andersen J.H."/>
            <person name="Isaksson J."/>
            <person name="Busche T."/>
            <person name="R C."/>
            <person name="Kalinowski J."/>
            <person name="Zyl L.V."/>
            <person name="Trindade M."/>
        </authorList>
    </citation>
    <scope>NUCLEOTIDE SEQUENCE [LARGE SCALE GENOMIC DNA]</scope>
    <source>
        <strain evidence="2 3">A5K-106</strain>
    </source>
</reference>
<evidence type="ECO:0000313" key="2">
    <source>
        <dbReference type="EMBL" id="WDE01045.1"/>
    </source>
</evidence>
<dbReference type="KEGG" id="tact:SG35_010650"/>
<feature type="chain" id="PRO_5042291149" evidence="1">
    <location>
        <begin position="19"/>
        <end position="177"/>
    </location>
</feature>
<reference evidence="2 3" key="1">
    <citation type="journal article" date="2015" name="Genome Announc.">
        <title>Draft Genome Sequences of Marine Isolates of Thalassomonas viridans and Thalassomonas actiniarum.</title>
        <authorList>
            <person name="Olonade I."/>
            <person name="van Zyl L.J."/>
            <person name="Trindade M."/>
        </authorList>
    </citation>
    <scope>NUCLEOTIDE SEQUENCE [LARGE SCALE GENOMIC DNA]</scope>
    <source>
        <strain evidence="2 3">A5K-106</strain>
    </source>
</reference>
<evidence type="ECO:0000256" key="1">
    <source>
        <dbReference type="SAM" id="SignalP"/>
    </source>
</evidence>
<dbReference type="EMBL" id="CP059735">
    <property type="protein sequence ID" value="WDE01045.1"/>
    <property type="molecule type" value="Genomic_DNA"/>
</dbReference>
<dbReference type="Proteomes" id="UP000032568">
    <property type="component" value="Chromosome"/>
</dbReference>
<gene>
    <name evidence="2" type="ORF">SG35_010650</name>
</gene>
<dbReference type="AlphaFoldDB" id="A0AAE9YTP2"/>
<protein>
    <submittedName>
        <fullName evidence="2">PEP-CTERM sorting domain-containing protein</fullName>
    </submittedName>
</protein>
<feature type="signal peptide" evidence="1">
    <location>
        <begin position="1"/>
        <end position="18"/>
    </location>
</feature>